<evidence type="ECO:0000313" key="6">
    <source>
        <dbReference type="Proteomes" id="UP000822476"/>
    </source>
</evidence>
<dbReference type="Proteomes" id="UP000822476">
    <property type="component" value="Unassembled WGS sequence"/>
</dbReference>
<dbReference type="PANTHER" id="PTHR45937:SF1">
    <property type="entry name" value="ASPARAGINE SYNTHETASE DOMAIN-CONTAINING PROTEIN 1"/>
    <property type="match status" value="1"/>
</dbReference>
<dbReference type="InterPro" id="IPR017932">
    <property type="entry name" value="GATase_2_dom"/>
</dbReference>
<dbReference type="PANTHER" id="PTHR45937">
    <property type="entry name" value="ASPARAGINE SYNTHETASE DOMAIN-CONTAINING PROTEIN 1"/>
    <property type="match status" value="1"/>
</dbReference>
<accession>A0A8S9Z745</accession>
<evidence type="ECO:0000259" key="4">
    <source>
        <dbReference type="PROSITE" id="PS51278"/>
    </source>
</evidence>
<feature type="domain" description="Glutamine amidotransferase type-2" evidence="4">
    <location>
        <begin position="2"/>
        <end position="214"/>
    </location>
</feature>
<reference evidence="5" key="1">
    <citation type="submission" date="2019-07" db="EMBL/GenBank/DDBJ databases">
        <title>Annotation for the trematode Paragonimus miyazaki's.</title>
        <authorList>
            <person name="Choi Y.-J."/>
        </authorList>
    </citation>
    <scope>NUCLEOTIDE SEQUENCE</scope>
    <source>
        <strain evidence="5">Japan</strain>
    </source>
</reference>
<proteinExistence type="predicted"/>
<dbReference type="EMBL" id="JTDE01000351">
    <property type="protein sequence ID" value="KAF7261510.1"/>
    <property type="molecule type" value="Genomic_DNA"/>
</dbReference>
<comment type="caution">
    <text evidence="5">The sequence shown here is derived from an EMBL/GenBank/DDBJ whole genome shotgun (WGS) entry which is preliminary data.</text>
</comment>
<dbReference type="Gene3D" id="3.40.50.620">
    <property type="entry name" value="HUPs"/>
    <property type="match status" value="1"/>
</dbReference>
<protein>
    <recommendedName>
        <fullName evidence="4">Glutamine amidotransferase type-2 domain-containing protein</fullName>
    </recommendedName>
</protein>
<dbReference type="AlphaFoldDB" id="A0A8S9Z745"/>
<organism evidence="5 6">
    <name type="scientific">Paragonimus skrjabini miyazakii</name>
    <dbReference type="NCBI Taxonomy" id="59628"/>
    <lineage>
        <taxon>Eukaryota</taxon>
        <taxon>Metazoa</taxon>
        <taxon>Spiralia</taxon>
        <taxon>Lophotrochozoa</taxon>
        <taxon>Platyhelminthes</taxon>
        <taxon>Trematoda</taxon>
        <taxon>Digenea</taxon>
        <taxon>Plagiorchiida</taxon>
        <taxon>Troglotremata</taxon>
        <taxon>Troglotrematidae</taxon>
        <taxon>Paragonimus</taxon>
    </lineage>
</organism>
<evidence type="ECO:0000256" key="1">
    <source>
        <dbReference type="ARBA" id="ARBA00022605"/>
    </source>
</evidence>
<dbReference type="CDD" id="cd01991">
    <property type="entry name" value="Asn_synthase_B_C"/>
    <property type="match status" value="1"/>
</dbReference>
<dbReference type="InterPro" id="IPR001962">
    <property type="entry name" value="Asn_synthase"/>
</dbReference>
<dbReference type="Pfam" id="PF13537">
    <property type="entry name" value="GATase_7"/>
    <property type="match status" value="1"/>
</dbReference>
<evidence type="ECO:0000256" key="3">
    <source>
        <dbReference type="ARBA" id="ARBA00022962"/>
    </source>
</evidence>
<dbReference type="InterPro" id="IPR051857">
    <property type="entry name" value="Asn_synthetase_domain"/>
</dbReference>
<sequence>MCGIALIPVPGDVGPLKEANLECIQSIFELDFSTLLHRGPDLCSYRWISIGSSELFALGSVLSQRGTIVREQPLVAENVIFGLSYVMLWNGEIYSHVDDKISARFQDQSNNDAEVLLSLLKDTSSPEEIIRQFGLLRGPYAFILLELFSGRVYFGRDRFGRRSLVGRRAHNLTASVSMSLTVISSVFLEQATNTTDVDDWIEIPAVGLFVGQFSRSNGVWCFSDFLLYPWTAEHTTSSYIVSSLDVKQTSCILSSSSVSTHLEVSTSSSIKEVSLRFLELLLDAVKDRILLASAVCTQCSCVADTLSVASSTCEHARFAVLFSGGVDSTVLAALCDRFVPANQPIDLINVAFSQSHVNRNSNESSQNSFVVVSPCEAPDRQTAWQSFRELRQISPTRRWQLVTVDVSLEELRTIRSTYIKRLLLPGRLTVLDDSLGLATWFAARGLGLLHIPAVAEHGSFRATDNDSTAGSIPYTSPAKVVFLGTGVDEQLAGYSRHRTTFEKNGVDALETELRMEMLRISERNLGRDDRIVSDHGREARFPYLDERVVDFLRDLPLHLKADLSLPRGVGEKLLLRQLAMELGLARAATLPKRAMQFGSRIAKAEGSARLCGAADQLASIHLT</sequence>
<evidence type="ECO:0000313" key="5">
    <source>
        <dbReference type="EMBL" id="KAF7261510.1"/>
    </source>
</evidence>
<keyword evidence="2" id="KW-0061">Asparagine biosynthesis</keyword>
<dbReference type="GO" id="GO:0006529">
    <property type="term" value="P:asparagine biosynthetic process"/>
    <property type="evidence" value="ECO:0007669"/>
    <property type="project" value="UniProtKB-KW"/>
</dbReference>
<dbReference type="Gene3D" id="3.60.20.10">
    <property type="entry name" value="Glutamine Phosphoribosylpyrophosphate, subunit 1, domain 1"/>
    <property type="match status" value="1"/>
</dbReference>
<dbReference type="SUPFAM" id="SSF52402">
    <property type="entry name" value="Adenine nucleotide alpha hydrolases-like"/>
    <property type="match status" value="1"/>
</dbReference>
<dbReference type="InterPro" id="IPR029055">
    <property type="entry name" value="Ntn_hydrolases_N"/>
</dbReference>
<dbReference type="SUPFAM" id="SSF56235">
    <property type="entry name" value="N-terminal nucleophile aminohydrolases (Ntn hydrolases)"/>
    <property type="match status" value="1"/>
</dbReference>
<evidence type="ECO:0000256" key="2">
    <source>
        <dbReference type="ARBA" id="ARBA00022888"/>
    </source>
</evidence>
<keyword evidence="6" id="KW-1185">Reference proteome</keyword>
<dbReference type="Pfam" id="PF00733">
    <property type="entry name" value="Asn_synthase"/>
    <property type="match status" value="1"/>
</dbReference>
<dbReference type="PROSITE" id="PS51278">
    <property type="entry name" value="GATASE_TYPE_2"/>
    <property type="match status" value="1"/>
</dbReference>
<name>A0A8S9Z745_9TREM</name>
<gene>
    <name evidence="5" type="ORF">EG68_01312</name>
</gene>
<keyword evidence="3" id="KW-0315">Glutamine amidotransferase</keyword>
<dbReference type="InterPro" id="IPR014729">
    <property type="entry name" value="Rossmann-like_a/b/a_fold"/>
</dbReference>
<dbReference type="GO" id="GO:0004066">
    <property type="term" value="F:asparagine synthase (glutamine-hydrolyzing) activity"/>
    <property type="evidence" value="ECO:0007669"/>
    <property type="project" value="InterPro"/>
</dbReference>
<dbReference type="OrthoDB" id="10252281at2759"/>
<keyword evidence="1" id="KW-0028">Amino-acid biosynthesis</keyword>